<dbReference type="PANTHER" id="PTHR43022:SF1">
    <property type="entry name" value="PROTEIN SMF"/>
    <property type="match status" value="1"/>
</dbReference>
<comment type="similarity">
    <text evidence="1">Belongs to the DprA/Smf family.</text>
</comment>
<dbReference type="Proteomes" id="UP000013049">
    <property type="component" value="Unassembled WGS sequence"/>
</dbReference>
<dbReference type="PATRIC" id="fig|1217712.3.peg.1662"/>
<dbReference type="AlphaFoldDB" id="N8UZD4"/>
<sequence length="344" mass="38537">MLEEEIPIPAHFIFLGLIQLEGVGFQTIYNYFDDGKSLSDLMKVESLKEFTNLLGRSISTNNENFSSFLTDIILKGESLFQNLADRGVKFLLHDDYQFPNFPANMRKPVYWLFVEGRLENLHISNALTLIGSRESSQIGYFLAQTLLFGISSIKEPIVTISGLAAGIDQIVHELSLLLKIPTIAVLGNGLDENYPANSQKLRQDIIKSGGTIITEYFPNMKPNKESFVNRNRIQAALASVVIPIQWKQKSGTAHTIRFAYEMKKKICFIETSTCRSFFTEHALANSSAQRNYGGEIFVLPNAINNLVESLGLKIDSRIVFPPNTASNLQEGESFKQPTQIGLDF</sequence>
<dbReference type="Gene3D" id="3.40.50.450">
    <property type="match status" value="1"/>
</dbReference>
<evidence type="ECO:0000256" key="1">
    <source>
        <dbReference type="ARBA" id="ARBA00006525"/>
    </source>
</evidence>
<dbReference type="PANTHER" id="PTHR43022">
    <property type="entry name" value="PROTEIN SMF"/>
    <property type="match status" value="1"/>
</dbReference>
<dbReference type="GO" id="GO:0009294">
    <property type="term" value="P:DNA-mediated transformation"/>
    <property type="evidence" value="ECO:0007669"/>
    <property type="project" value="InterPro"/>
</dbReference>
<dbReference type="HOGENOM" id="CLU_029601_3_2_6"/>
<evidence type="ECO:0000313" key="3">
    <source>
        <dbReference type="EMBL" id="ENU92740.1"/>
    </source>
</evidence>
<dbReference type="InterPro" id="IPR057666">
    <property type="entry name" value="DrpA_SLOG"/>
</dbReference>
<protein>
    <submittedName>
        <fullName evidence="3">DNA protecting protein DprA</fullName>
    </submittedName>
</protein>
<accession>N8UZD4</accession>
<gene>
    <name evidence="3" type="ORF">F971_01727</name>
</gene>
<dbReference type="InterPro" id="IPR003488">
    <property type="entry name" value="DprA"/>
</dbReference>
<dbReference type="EMBL" id="APPC01000016">
    <property type="protein sequence ID" value="ENU92740.1"/>
    <property type="molecule type" value="Genomic_DNA"/>
</dbReference>
<dbReference type="SUPFAM" id="SSF102405">
    <property type="entry name" value="MCP/YpsA-like"/>
    <property type="match status" value="1"/>
</dbReference>
<comment type="caution">
    <text evidence="3">The sequence shown here is derived from an EMBL/GenBank/DDBJ whole genome shotgun (WGS) entry which is preliminary data.</text>
</comment>
<dbReference type="RefSeq" id="WP_004771013.1">
    <property type="nucleotide sequence ID" value="NZ_KB849357.1"/>
</dbReference>
<name>N8UZD4_9GAMM</name>
<reference evidence="3 4" key="1">
    <citation type="submission" date="2013-02" db="EMBL/GenBank/DDBJ databases">
        <title>The Genome Sequence of Acinetobacter sp. NIPH 758.</title>
        <authorList>
            <consortium name="The Broad Institute Genome Sequencing Platform"/>
            <consortium name="The Broad Institute Genome Sequencing Center for Infectious Disease"/>
            <person name="Cerqueira G."/>
            <person name="Feldgarden M."/>
            <person name="Courvalin P."/>
            <person name="Perichon B."/>
            <person name="Grillot-Courvalin C."/>
            <person name="Clermont D."/>
            <person name="Rocha E."/>
            <person name="Yoon E.-J."/>
            <person name="Nemec A."/>
            <person name="Walker B."/>
            <person name="Young S.K."/>
            <person name="Zeng Q."/>
            <person name="Gargeya S."/>
            <person name="Fitzgerald M."/>
            <person name="Haas B."/>
            <person name="Abouelleil A."/>
            <person name="Alvarado L."/>
            <person name="Arachchi H.M."/>
            <person name="Berlin A.M."/>
            <person name="Chapman S.B."/>
            <person name="Dewar J."/>
            <person name="Goldberg J."/>
            <person name="Griggs A."/>
            <person name="Gujja S."/>
            <person name="Hansen M."/>
            <person name="Howarth C."/>
            <person name="Imamovic A."/>
            <person name="Larimer J."/>
            <person name="McCowan C."/>
            <person name="Murphy C."/>
            <person name="Neiman D."/>
            <person name="Pearson M."/>
            <person name="Priest M."/>
            <person name="Roberts A."/>
            <person name="Saif S."/>
            <person name="Shea T."/>
            <person name="Sisk P."/>
            <person name="Sykes S."/>
            <person name="Wortman J."/>
            <person name="Nusbaum C."/>
            <person name="Birren B."/>
        </authorList>
    </citation>
    <scope>NUCLEOTIDE SEQUENCE [LARGE SCALE GENOMIC DNA]</scope>
    <source>
        <strain evidence="3 4">NIPH 758</strain>
    </source>
</reference>
<feature type="domain" description="Smf/DprA SLOG" evidence="2">
    <location>
        <begin position="90"/>
        <end position="274"/>
    </location>
</feature>
<dbReference type="eggNOG" id="COG0758">
    <property type="taxonomic scope" value="Bacteria"/>
</dbReference>
<proteinExistence type="inferred from homology"/>
<dbReference type="Pfam" id="PF02481">
    <property type="entry name" value="DNA_processg_A"/>
    <property type="match status" value="1"/>
</dbReference>
<organism evidence="3 4">
    <name type="scientific">Acinetobacter vivianii</name>
    <dbReference type="NCBI Taxonomy" id="1776742"/>
    <lineage>
        <taxon>Bacteria</taxon>
        <taxon>Pseudomonadati</taxon>
        <taxon>Pseudomonadota</taxon>
        <taxon>Gammaproteobacteria</taxon>
        <taxon>Moraxellales</taxon>
        <taxon>Moraxellaceae</taxon>
        <taxon>Acinetobacter</taxon>
    </lineage>
</organism>
<evidence type="ECO:0000313" key="4">
    <source>
        <dbReference type="Proteomes" id="UP000013049"/>
    </source>
</evidence>
<evidence type="ECO:0000259" key="2">
    <source>
        <dbReference type="Pfam" id="PF02481"/>
    </source>
</evidence>